<protein>
    <recommendedName>
        <fullName evidence="3">RNase H type-1 domain-containing protein</fullName>
    </recommendedName>
</protein>
<evidence type="ECO:0000313" key="2">
    <source>
        <dbReference type="Proteomes" id="UP001472677"/>
    </source>
</evidence>
<name>A0ABR1ZS80_9ROSI</name>
<accession>A0ABR1ZS80</accession>
<reference evidence="1 2" key="1">
    <citation type="journal article" date="2024" name="G3 (Bethesda)">
        <title>Genome assembly of Hibiscus sabdariffa L. provides insights into metabolisms of medicinal natural products.</title>
        <authorList>
            <person name="Kim T."/>
        </authorList>
    </citation>
    <scope>NUCLEOTIDE SEQUENCE [LARGE SCALE GENOMIC DNA]</scope>
    <source>
        <strain evidence="1">TK-2024</strain>
        <tissue evidence="1">Old leaves</tissue>
    </source>
</reference>
<organism evidence="1 2">
    <name type="scientific">Hibiscus sabdariffa</name>
    <name type="common">roselle</name>
    <dbReference type="NCBI Taxonomy" id="183260"/>
    <lineage>
        <taxon>Eukaryota</taxon>
        <taxon>Viridiplantae</taxon>
        <taxon>Streptophyta</taxon>
        <taxon>Embryophyta</taxon>
        <taxon>Tracheophyta</taxon>
        <taxon>Spermatophyta</taxon>
        <taxon>Magnoliopsida</taxon>
        <taxon>eudicotyledons</taxon>
        <taxon>Gunneridae</taxon>
        <taxon>Pentapetalae</taxon>
        <taxon>rosids</taxon>
        <taxon>malvids</taxon>
        <taxon>Malvales</taxon>
        <taxon>Malvaceae</taxon>
        <taxon>Malvoideae</taxon>
        <taxon>Hibiscus</taxon>
    </lineage>
</organism>
<dbReference type="EMBL" id="JBBPBM010001525">
    <property type="protein sequence ID" value="KAK8483564.1"/>
    <property type="molecule type" value="Genomic_DNA"/>
</dbReference>
<gene>
    <name evidence="1" type="ORF">V6N12_035026</name>
</gene>
<proteinExistence type="predicted"/>
<dbReference type="Proteomes" id="UP001472677">
    <property type="component" value="Unassembled WGS sequence"/>
</dbReference>
<keyword evidence="2" id="KW-1185">Reference proteome</keyword>
<comment type="caution">
    <text evidence="1">The sequence shown here is derived from an EMBL/GenBank/DDBJ whole genome shotgun (WGS) entry which is preliminary data.</text>
</comment>
<evidence type="ECO:0000313" key="1">
    <source>
        <dbReference type="EMBL" id="KAK8483564.1"/>
    </source>
</evidence>
<evidence type="ECO:0008006" key="3">
    <source>
        <dbReference type="Google" id="ProtNLM"/>
    </source>
</evidence>
<sequence length="103" mass="11815">MGEAISREASHGQVNQKGQCPWFAQLESSALTGNYFLDGLIYHSIENSFKVQSRGHRPWRYWCWFTMIDEACVSLTNVCFHNVYREENGVADVLAKSGFEYIS</sequence>